<dbReference type="GeneTree" id="ENSGT00940000154186"/>
<evidence type="ECO:0000259" key="2">
    <source>
        <dbReference type="Pfam" id="PF15045"/>
    </source>
</evidence>
<dbReference type="GO" id="GO:0032588">
    <property type="term" value="C:trans-Golgi network membrane"/>
    <property type="evidence" value="ECO:0007669"/>
    <property type="project" value="InterPro"/>
</dbReference>
<evidence type="ECO:0000313" key="3">
    <source>
        <dbReference type="Ensembl" id="ENSBGRP00000009425.1"/>
    </source>
</evidence>
<organism evidence="3 4">
    <name type="scientific">Bos mutus grunniens</name>
    <name type="common">Wild yak</name>
    <name type="synonym">Bos grunniens</name>
    <dbReference type="NCBI Taxonomy" id="30521"/>
    <lineage>
        <taxon>Eukaryota</taxon>
        <taxon>Metazoa</taxon>
        <taxon>Chordata</taxon>
        <taxon>Craniata</taxon>
        <taxon>Vertebrata</taxon>
        <taxon>Euteleostomi</taxon>
        <taxon>Mammalia</taxon>
        <taxon>Eutheria</taxon>
        <taxon>Laurasiatheria</taxon>
        <taxon>Artiodactyla</taxon>
        <taxon>Ruminantia</taxon>
        <taxon>Pecora</taxon>
        <taxon>Bovidae</taxon>
        <taxon>Bovinae</taxon>
        <taxon>Bos</taxon>
    </lineage>
</organism>
<protein>
    <recommendedName>
        <fullName evidence="2">Aftiphilin clathrin-binding box domain-containing protein</fullName>
    </recommendedName>
</protein>
<dbReference type="Pfam" id="PF15045">
    <property type="entry name" value="Clathrin_bdg"/>
    <property type="match status" value="1"/>
</dbReference>
<feature type="region of interest" description="Disordered" evidence="1">
    <location>
        <begin position="133"/>
        <end position="162"/>
    </location>
</feature>
<feature type="compositionally biased region" description="Polar residues" evidence="1">
    <location>
        <begin position="142"/>
        <end position="158"/>
    </location>
</feature>
<dbReference type="PANTHER" id="PTHR16156">
    <property type="entry name" value="AFTIPHILIN A-RELATED"/>
    <property type="match status" value="1"/>
</dbReference>
<dbReference type="Ensembl" id="ENSBGRT00000010883.1">
    <property type="protein sequence ID" value="ENSBGRP00000009453.1"/>
    <property type="gene ID" value="ENSBGRG00000005879.1"/>
</dbReference>
<evidence type="ECO:0000256" key="1">
    <source>
        <dbReference type="SAM" id="MobiDB-lite"/>
    </source>
</evidence>
<dbReference type="PANTHER" id="PTHR16156:SF7">
    <property type="entry name" value="CLATHRIN BINDING BOX OF AFTIPHILIN CONTAINING 1"/>
    <property type="match status" value="1"/>
</dbReference>
<feature type="region of interest" description="Disordered" evidence="1">
    <location>
        <begin position="46"/>
        <end position="67"/>
    </location>
</feature>
<dbReference type="Proteomes" id="UP000694520">
    <property type="component" value="Chromosome 17"/>
</dbReference>
<evidence type="ECO:0000313" key="4">
    <source>
        <dbReference type="Proteomes" id="UP000694520"/>
    </source>
</evidence>
<feature type="region of interest" description="Disordered" evidence="1">
    <location>
        <begin position="79"/>
        <end position="110"/>
    </location>
</feature>
<dbReference type="InterPro" id="IPR046359">
    <property type="entry name" value="Aftin-like"/>
</dbReference>
<keyword evidence="4" id="KW-1185">Reference proteome</keyword>
<dbReference type="GO" id="GO:0030121">
    <property type="term" value="C:AP-1 adaptor complex"/>
    <property type="evidence" value="ECO:0007669"/>
    <property type="project" value="TreeGrafter"/>
</dbReference>
<reference evidence="3" key="1">
    <citation type="submission" date="2019-05" db="EMBL/GenBank/DDBJ databases">
        <authorList>
            <person name="Zhang S."/>
            <person name="Liu J."/>
        </authorList>
    </citation>
    <scope>NUCLEOTIDE SEQUENCE [LARGE SCALE GENOMIC DNA]</scope>
</reference>
<dbReference type="Ensembl" id="ENSBGRT00000010853.1">
    <property type="protein sequence ID" value="ENSBGRP00000009425.1"/>
    <property type="gene ID" value="ENSBGRG00000005879.1"/>
</dbReference>
<accession>A0A8B9WM97</accession>
<name>A0A8B9WM97_BOSMU</name>
<feature type="region of interest" description="Disordered" evidence="1">
    <location>
        <begin position="1"/>
        <end position="25"/>
    </location>
</feature>
<feature type="compositionally biased region" description="Polar residues" evidence="1">
    <location>
        <begin position="87"/>
        <end position="99"/>
    </location>
</feature>
<feature type="region of interest" description="Disordered" evidence="1">
    <location>
        <begin position="322"/>
        <end position="368"/>
    </location>
</feature>
<reference evidence="3" key="2">
    <citation type="submission" date="2025-05" db="UniProtKB">
        <authorList>
            <consortium name="Ensembl"/>
        </authorList>
    </citation>
    <scope>IDENTIFICATION</scope>
</reference>
<dbReference type="GO" id="GO:0030276">
    <property type="term" value="F:clathrin binding"/>
    <property type="evidence" value="ECO:0007669"/>
    <property type="project" value="InterPro"/>
</dbReference>
<dbReference type="AlphaFoldDB" id="A0A8B9WM97"/>
<feature type="domain" description="Aftiphilin clathrin-binding box" evidence="2">
    <location>
        <begin position="224"/>
        <end position="299"/>
    </location>
</feature>
<sequence length="368" mass="39150">MSPERLPIASVRARGTNMQDQRELGGAAGQGLPLCAFLSDLPEQGGGVSLRQVSKDSGAPGRQSGDAVEWARLRCALPPPAGEARTSGGSCEGLSTSTARGPDPGEHSGAWGEFEVFQESSASSEQFCQSFELQERPAASQPWRTASAQKEHGSSQPHQGGVTGTGAIAASELVVSCEDVFRSAFQEVPVPQATEGISTLDHFLEARNEESSGLESAQKLCSESRKLWRALHNTGTTTISQCIWSESRSRENFLPVLGVDAAQKSLSGSPGRTLGEPGLHEPEELGFHLQRCRALIQTKVSVSHFTASPVALRVRGRCRVRAAGPPHSTVGPRRKKGLHPAAPRTEKPIQERGFCPPPLEQALGQGMP</sequence>
<proteinExistence type="predicted"/>
<dbReference type="InterPro" id="IPR029205">
    <property type="entry name" value="Clathrin-bd"/>
</dbReference>